<evidence type="ECO:0000313" key="2">
    <source>
        <dbReference type="Proteomes" id="UP001430953"/>
    </source>
</evidence>
<reference evidence="1 2" key="1">
    <citation type="submission" date="2023-03" db="EMBL/GenBank/DDBJ databases">
        <title>High recombination rates correlate with genetic variation in Cardiocondyla obscurior ants.</title>
        <authorList>
            <person name="Errbii M."/>
        </authorList>
    </citation>
    <scope>NUCLEOTIDE SEQUENCE [LARGE SCALE GENOMIC DNA]</scope>
    <source>
        <strain evidence="1">Alpha-2009</strain>
        <tissue evidence="1">Whole body</tissue>
    </source>
</reference>
<dbReference type="Proteomes" id="UP001430953">
    <property type="component" value="Unassembled WGS sequence"/>
</dbReference>
<dbReference type="AlphaFoldDB" id="A0AAW2EW81"/>
<accession>A0AAW2EW81</accession>
<evidence type="ECO:0000313" key="1">
    <source>
        <dbReference type="EMBL" id="KAL0107095.1"/>
    </source>
</evidence>
<dbReference type="EMBL" id="JADYXP020000017">
    <property type="protein sequence ID" value="KAL0107095.1"/>
    <property type="molecule type" value="Genomic_DNA"/>
</dbReference>
<proteinExistence type="predicted"/>
<keyword evidence="2" id="KW-1185">Reference proteome</keyword>
<protein>
    <submittedName>
        <fullName evidence="1">Uncharacterized protein</fullName>
    </submittedName>
</protein>
<sequence length="257" mass="29041">MSRISLWPPLPPTCPSSTSVTKFALRFHAPRLPFLPLPYHDPTSIDCSTALLPYFYGFTPPTLGRPPPVPFRSPSSCRRHVLRVSSTCVQRRTRVILPPCINVSMRKGGGTRAGNARHREQKLNAQSNHQLNAQDCILTFSPGVALSDKRPTLRVRVIPFLREDPRRKVTVSFYFRVAPSRKIVASYVYALQRVEIYFAVPSRPSFVSRVSRAETPRFPRPRLLFVVITSVPVGKIVYVVSERLADEKNVLDESETC</sequence>
<comment type="caution">
    <text evidence="1">The sequence shown here is derived from an EMBL/GenBank/DDBJ whole genome shotgun (WGS) entry which is preliminary data.</text>
</comment>
<organism evidence="1 2">
    <name type="scientific">Cardiocondyla obscurior</name>
    <dbReference type="NCBI Taxonomy" id="286306"/>
    <lineage>
        <taxon>Eukaryota</taxon>
        <taxon>Metazoa</taxon>
        <taxon>Ecdysozoa</taxon>
        <taxon>Arthropoda</taxon>
        <taxon>Hexapoda</taxon>
        <taxon>Insecta</taxon>
        <taxon>Pterygota</taxon>
        <taxon>Neoptera</taxon>
        <taxon>Endopterygota</taxon>
        <taxon>Hymenoptera</taxon>
        <taxon>Apocrita</taxon>
        <taxon>Aculeata</taxon>
        <taxon>Formicoidea</taxon>
        <taxon>Formicidae</taxon>
        <taxon>Myrmicinae</taxon>
        <taxon>Cardiocondyla</taxon>
    </lineage>
</organism>
<name>A0AAW2EW81_9HYME</name>
<gene>
    <name evidence="1" type="ORF">PUN28_015558</name>
</gene>